<sequence length="219" mass="24273">MLYSNNTPRSWLKIFRGCPLVAAICMTTGNSQLQEMQMLKLDNDIFVVEKPSAEAFRINCSFSCKITGVSILRAGETMEQALTAVCKDIRLGKILIQTNHDTGEPELHYLRLPKEISEDYVILMDSTVSTGAAALMAVRVLLDHDVAEDKIFLLSLLMAEMGVHSVAYAFPKVRIITTAVDKEVNDQFHIIPGIGNFGDRYFGTDAPSDVCESDEGMDF</sequence>
<comment type="caution">
    <text evidence="2">The sequence shown here is derived from an EMBL/GenBank/DDBJ whole genome shotgun (WGS) entry which is preliminary data.</text>
</comment>
<organism evidence="2 3">
    <name type="scientific">Characodon lateralis</name>
    <dbReference type="NCBI Taxonomy" id="208331"/>
    <lineage>
        <taxon>Eukaryota</taxon>
        <taxon>Metazoa</taxon>
        <taxon>Chordata</taxon>
        <taxon>Craniata</taxon>
        <taxon>Vertebrata</taxon>
        <taxon>Euteleostomi</taxon>
        <taxon>Actinopterygii</taxon>
        <taxon>Neopterygii</taxon>
        <taxon>Teleostei</taxon>
        <taxon>Neoteleostei</taxon>
        <taxon>Acanthomorphata</taxon>
        <taxon>Ovalentaria</taxon>
        <taxon>Atherinomorphae</taxon>
        <taxon>Cyprinodontiformes</taxon>
        <taxon>Goodeidae</taxon>
        <taxon>Characodon</taxon>
    </lineage>
</organism>
<name>A0ABU7E9G0_9TELE</name>
<gene>
    <name evidence="2" type="primary">UCKL1_2</name>
    <name evidence="2" type="ORF">CHARACLAT_013004</name>
</gene>
<dbReference type="SUPFAM" id="SSF53271">
    <property type="entry name" value="PRTase-like"/>
    <property type="match status" value="1"/>
</dbReference>
<feature type="domain" description="Phosphoribosyltransferase" evidence="1">
    <location>
        <begin position="48"/>
        <end position="204"/>
    </location>
</feature>
<evidence type="ECO:0000313" key="3">
    <source>
        <dbReference type="Proteomes" id="UP001352852"/>
    </source>
</evidence>
<proteinExistence type="predicted"/>
<evidence type="ECO:0000313" key="2">
    <source>
        <dbReference type="EMBL" id="MED6283834.1"/>
    </source>
</evidence>
<dbReference type="EMBL" id="JAHUTJ010050102">
    <property type="protein sequence ID" value="MED6283834.1"/>
    <property type="molecule type" value="Genomic_DNA"/>
</dbReference>
<dbReference type="Gene3D" id="3.40.50.2020">
    <property type="match status" value="1"/>
</dbReference>
<accession>A0ABU7E9G0</accession>
<dbReference type="InterPro" id="IPR000836">
    <property type="entry name" value="PRTase_dom"/>
</dbReference>
<reference evidence="2 3" key="1">
    <citation type="submission" date="2021-06" db="EMBL/GenBank/DDBJ databases">
        <authorList>
            <person name="Palmer J.M."/>
        </authorList>
    </citation>
    <scope>NUCLEOTIDE SEQUENCE [LARGE SCALE GENOMIC DNA]</scope>
    <source>
        <strain evidence="2 3">CL_MEX2019</strain>
        <tissue evidence="2">Muscle</tissue>
    </source>
</reference>
<protein>
    <submittedName>
        <fullName evidence="2">Uridine-cytidine kinase-like 1</fullName>
    </submittedName>
</protein>
<dbReference type="Proteomes" id="UP001352852">
    <property type="component" value="Unassembled WGS sequence"/>
</dbReference>
<dbReference type="Pfam" id="PF14681">
    <property type="entry name" value="UPRTase"/>
    <property type="match status" value="1"/>
</dbReference>
<dbReference type="CDD" id="cd06223">
    <property type="entry name" value="PRTases_typeI"/>
    <property type="match status" value="1"/>
</dbReference>
<keyword evidence="3" id="KW-1185">Reference proteome</keyword>
<dbReference type="InterPro" id="IPR029057">
    <property type="entry name" value="PRTase-like"/>
</dbReference>
<evidence type="ECO:0000259" key="1">
    <source>
        <dbReference type="Pfam" id="PF14681"/>
    </source>
</evidence>